<keyword evidence="2" id="KW-0347">Helicase</keyword>
<dbReference type="InterPro" id="IPR027417">
    <property type="entry name" value="P-loop_NTPase"/>
</dbReference>
<accession>A0A699ZP89</accession>
<keyword evidence="2" id="KW-0378">Hydrolase</keyword>
<proteinExistence type="predicted"/>
<dbReference type="Proteomes" id="UP000485058">
    <property type="component" value="Unassembled WGS sequence"/>
</dbReference>
<feature type="domain" description="DNA2/NAM7 helicase helicase" evidence="1">
    <location>
        <begin position="19"/>
        <end position="224"/>
    </location>
</feature>
<sequence length="224" mass="24402">MLKLYYYGIDKVRAHVHGYNSTQQTSIATALSHRLALIHGPPGTGKTTTTAGLVSFIKKGLTKRLNSPVLVCGQSNTAVDKLVEDLVAIGLKVVRLGNPTRVSPQALQVTLFEHTKRHPRYKELQDLIKQAASLLAKVAKAKQRLDGRARGGKRRKAREGIWSDKREVQAAIDDLKDRIRLDIISESGVVCCTCIGAGGPELEGFNFPLLVLDEGSQASEPEAL</sequence>
<protein>
    <submittedName>
        <fullName evidence="2">DNA helicase</fullName>
    </submittedName>
</protein>
<evidence type="ECO:0000313" key="2">
    <source>
        <dbReference type="EMBL" id="GFH20726.1"/>
    </source>
</evidence>
<keyword evidence="2" id="KW-0547">Nucleotide-binding</keyword>
<dbReference type="InterPro" id="IPR041677">
    <property type="entry name" value="DNA2/NAM7_AAA_11"/>
</dbReference>
<dbReference type="Gene3D" id="3.40.50.300">
    <property type="entry name" value="P-loop containing nucleotide triphosphate hydrolases"/>
    <property type="match status" value="1"/>
</dbReference>
<comment type="caution">
    <text evidence="2">The sequence shown here is derived from an EMBL/GenBank/DDBJ whole genome shotgun (WGS) entry which is preliminary data.</text>
</comment>
<evidence type="ECO:0000259" key="1">
    <source>
        <dbReference type="Pfam" id="PF13086"/>
    </source>
</evidence>
<dbReference type="Pfam" id="PF13086">
    <property type="entry name" value="AAA_11"/>
    <property type="match status" value="1"/>
</dbReference>
<dbReference type="InterPro" id="IPR050534">
    <property type="entry name" value="Coronavir_polyprotein_1ab"/>
</dbReference>
<dbReference type="GO" id="GO:0043139">
    <property type="term" value="F:5'-3' DNA helicase activity"/>
    <property type="evidence" value="ECO:0007669"/>
    <property type="project" value="TreeGrafter"/>
</dbReference>
<dbReference type="AlphaFoldDB" id="A0A699ZP89"/>
<gene>
    <name evidence="2" type="ORF">HaLaN_17896</name>
</gene>
<keyword evidence="2" id="KW-0067">ATP-binding</keyword>
<feature type="non-terminal residue" evidence="2">
    <location>
        <position position="224"/>
    </location>
</feature>
<dbReference type="PANTHER" id="PTHR43788">
    <property type="entry name" value="DNA2/NAM7 HELICASE FAMILY MEMBER"/>
    <property type="match status" value="1"/>
</dbReference>
<dbReference type="EMBL" id="BLLF01001687">
    <property type="protein sequence ID" value="GFH20726.1"/>
    <property type="molecule type" value="Genomic_DNA"/>
</dbReference>
<evidence type="ECO:0000313" key="3">
    <source>
        <dbReference type="Proteomes" id="UP000485058"/>
    </source>
</evidence>
<keyword evidence="3" id="KW-1185">Reference proteome</keyword>
<reference evidence="2 3" key="1">
    <citation type="submission" date="2020-02" db="EMBL/GenBank/DDBJ databases">
        <title>Draft genome sequence of Haematococcus lacustris strain NIES-144.</title>
        <authorList>
            <person name="Morimoto D."/>
            <person name="Nakagawa S."/>
            <person name="Yoshida T."/>
            <person name="Sawayama S."/>
        </authorList>
    </citation>
    <scope>NUCLEOTIDE SEQUENCE [LARGE SCALE GENOMIC DNA]</scope>
    <source>
        <strain evidence="2 3">NIES-144</strain>
    </source>
</reference>
<organism evidence="2 3">
    <name type="scientific">Haematococcus lacustris</name>
    <name type="common">Green alga</name>
    <name type="synonym">Haematococcus pluvialis</name>
    <dbReference type="NCBI Taxonomy" id="44745"/>
    <lineage>
        <taxon>Eukaryota</taxon>
        <taxon>Viridiplantae</taxon>
        <taxon>Chlorophyta</taxon>
        <taxon>core chlorophytes</taxon>
        <taxon>Chlorophyceae</taxon>
        <taxon>CS clade</taxon>
        <taxon>Chlamydomonadales</taxon>
        <taxon>Haematococcaceae</taxon>
        <taxon>Haematococcus</taxon>
    </lineage>
</organism>
<dbReference type="PANTHER" id="PTHR43788:SF13">
    <property type="entry name" value="REGULATOR OF NONSENSE TRANSCRIPTS 1"/>
    <property type="match status" value="1"/>
</dbReference>
<dbReference type="SUPFAM" id="SSF52540">
    <property type="entry name" value="P-loop containing nucleoside triphosphate hydrolases"/>
    <property type="match status" value="1"/>
</dbReference>
<name>A0A699ZP89_HAELA</name>